<dbReference type="STRING" id="324602.Caur_1004"/>
<dbReference type="InParanoid" id="A9WHW8"/>
<name>A9WHW8_CHLAA</name>
<dbReference type="EnsemblBacteria" id="ABY34236">
    <property type="protein sequence ID" value="ABY34236"/>
    <property type="gene ID" value="Caur_1004"/>
</dbReference>
<organism evidence="1 2">
    <name type="scientific">Chloroflexus aurantiacus (strain ATCC 29366 / DSM 635 / J-10-fl)</name>
    <dbReference type="NCBI Taxonomy" id="324602"/>
    <lineage>
        <taxon>Bacteria</taxon>
        <taxon>Bacillati</taxon>
        <taxon>Chloroflexota</taxon>
        <taxon>Chloroflexia</taxon>
        <taxon>Chloroflexales</taxon>
        <taxon>Chloroflexineae</taxon>
        <taxon>Chloroflexaceae</taxon>
        <taxon>Chloroflexus</taxon>
    </lineage>
</organism>
<dbReference type="KEGG" id="cau:Caur_1004"/>
<protein>
    <submittedName>
        <fullName evidence="1">Uncharacterized protein</fullName>
    </submittedName>
</protein>
<reference evidence="2" key="1">
    <citation type="journal article" date="2011" name="BMC Genomics">
        <title>Complete genome sequence of the filamentous anoxygenic phototrophic bacterium Chloroflexus aurantiacus.</title>
        <authorList>
            <person name="Tang K.H."/>
            <person name="Barry K."/>
            <person name="Chertkov O."/>
            <person name="Dalin E."/>
            <person name="Han C.S."/>
            <person name="Hauser L.J."/>
            <person name="Honchak B.M."/>
            <person name="Karbach L.E."/>
            <person name="Land M.L."/>
            <person name="Lapidus A."/>
            <person name="Larimer F.W."/>
            <person name="Mikhailova N."/>
            <person name="Pitluck S."/>
            <person name="Pierson B.K."/>
            <person name="Blankenship R.E."/>
        </authorList>
    </citation>
    <scope>NUCLEOTIDE SEQUENCE [LARGE SCALE GENOMIC DNA]</scope>
    <source>
        <strain evidence="2">ATCC 29366 / DSM 635 / J-10-fl</strain>
    </source>
</reference>
<evidence type="ECO:0000313" key="1">
    <source>
        <dbReference type="EMBL" id="ABY34236.1"/>
    </source>
</evidence>
<dbReference type="EMBL" id="CP000909">
    <property type="protein sequence ID" value="ABY34236.1"/>
    <property type="molecule type" value="Genomic_DNA"/>
</dbReference>
<keyword evidence="2" id="KW-1185">Reference proteome</keyword>
<proteinExistence type="predicted"/>
<dbReference type="HOGENOM" id="CLU_2786313_0_0_0"/>
<gene>
    <name evidence="1" type="ordered locus">Caur_1004</name>
</gene>
<dbReference type="AlphaFoldDB" id="A9WHW8"/>
<dbReference type="Proteomes" id="UP000002008">
    <property type="component" value="Chromosome"/>
</dbReference>
<evidence type="ECO:0000313" key="2">
    <source>
        <dbReference type="Proteomes" id="UP000002008"/>
    </source>
</evidence>
<sequence>MRDLYHHEQLYAREMQERVAGVASLHQPPRSPIARRLARWFGLRLIRFGAYLLRYAADRRSRHLTYAR</sequence>
<dbReference type="PATRIC" id="fig|324602.8.peg.1144"/>
<accession>A9WHW8</accession>